<gene>
    <name evidence="9" type="primary">pknA_1</name>
    <name evidence="9" type="ORF">Asi02nite_33970</name>
</gene>
<evidence type="ECO:0000256" key="7">
    <source>
        <dbReference type="SAM" id="MobiDB-lite"/>
    </source>
</evidence>
<reference evidence="9 10" key="1">
    <citation type="submission" date="2021-01" db="EMBL/GenBank/DDBJ databases">
        <title>Whole genome shotgun sequence of Asanoa siamensis NBRC 107932.</title>
        <authorList>
            <person name="Komaki H."/>
            <person name="Tamura T."/>
        </authorList>
    </citation>
    <scope>NUCLEOTIDE SEQUENCE [LARGE SCALE GENOMIC DNA]</scope>
    <source>
        <strain evidence="9 10">NBRC 107932</strain>
    </source>
</reference>
<evidence type="ECO:0000256" key="4">
    <source>
        <dbReference type="ARBA" id="ARBA00022741"/>
    </source>
</evidence>
<evidence type="ECO:0000313" key="9">
    <source>
        <dbReference type="EMBL" id="GIF73879.1"/>
    </source>
</evidence>
<evidence type="ECO:0000256" key="1">
    <source>
        <dbReference type="ARBA" id="ARBA00012513"/>
    </source>
</evidence>
<dbReference type="EMBL" id="BONE01000025">
    <property type="protein sequence ID" value="GIF73879.1"/>
    <property type="molecule type" value="Genomic_DNA"/>
</dbReference>
<evidence type="ECO:0000256" key="6">
    <source>
        <dbReference type="ARBA" id="ARBA00022840"/>
    </source>
</evidence>
<accession>A0ABQ4CRF1</accession>
<keyword evidence="10" id="KW-1185">Reference proteome</keyword>
<name>A0ABQ4CRF1_9ACTN</name>
<dbReference type="PROSITE" id="PS00108">
    <property type="entry name" value="PROTEIN_KINASE_ST"/>
    <property type="match status" value="1"/>
</dbReference>
<dbReference type="PANTHER" id="PTHR43289:SF6">
    <property type="entry name" value="SERINE_THREONINE-PROTEIN KINASE NEKL-3"/>
    <property type="match status" value="1"/>
</dbReference>
<protein>
    <recommendedName>
        <fullName evidence="1">non-specific serine/threonine protein kinase</fullName>
        <ecNumber evidence="1">2.7.11.1</ecNumber>
    </recommendedName>
</protein>
<keyword evidence="4" id="KW-0547">Nucleotide-binding</keyword>
<dbReference type="InterPro" id="IPR011009">
    <property type="entry name" value="Kinase-like_dom_sf"/>
</dbReference>
<dbReference type="Proteomes" id="UP000604117">
    <property type="component" value="Unassembled WGS sequence"/>
</dbReference>
<dbReference type="InterPro" id="IPR000719">
    <property type="entry name" value="Prot_kinase_dom"/>
</dbReference>
<keyword evidence="6" id="KW-0067">ATP-binding</keyword>
<proteinExistence type="predicted"/>
<dbReference type="SUPFAM" id="SSF56112">
    <property type="entry name" value="Protein kinase-like (PK-like)"/>
    <property type="match status" value="1"/>
</dbReference>
<dbReference type="InterPro" id="IPR008271">
    <property type="entry name" value="Ser/Thr_kinase_AS"/>
</dbReference>
<dbReference type="GO" id="GO:0016301">
    <property type="term" value="F:kinase activity"/>
    <property type="evidence" value="ECO:0007669"/>
    <property type="project" value="UniProtKB-KW"/>
</dbReference>
<evidence type="ECO:0000259" key="8">
    <source>
        <dbReference type="PROSITE" id="PS50011"/>
    </source>
</evidence>
<keyword evidence="2" id="KW-0723">Serine/threonine-protein kinase</keyword>
<evidence type="ECO:0000256" key="3">
    <source>
        <dbReference type="ARBA" id="ARBA00022679"/>
    </source>
</evidence>
<dbReference type="Gene3D" id="1.10.510.10">
    <property type="entry name" value="Transferase(Phosphotransferase) domain 1"/>
    <property type="match status" value="1"/>
</dbReference>
<feature type="compositionally biased region" description="Basic and acidic residues" evidence="7">
    <location>
        <begin position="313"/>
        <end position="328"/>
    </location>
</feature>
<keyword evidence="5 9" id="KW-0418">Kinase</keyword>
<organism evidence="9 10">
    <name type="scientific">Asanoa siamensis</name>
    <dbReference type="NCBI Taxonomy" id="926357"/>
    <lineage>
        <taxon>Bacteria</taxon>
        <taxon>Bacillati</taxon>
        <taxon>Actinomycetota</taxon>
        <taxon>Actinomycetes</taxon>
        <taxon>Micromonosporales</taxon>
        <taxon>Micromonosporaceae</taxon>
        <taxon>Asanoa</taxon>
    </lineage>
</organism>
<dbReference type="Pfam" id="PF00069">
    <property type="entry name" value="Pkinase"/>
    <property type="match status" value="1"/>
</dbReference>
<feature type="domain" description="Protein kinase" evidence="8">
    <location>
        <begin position="13"/>
        <end position="273"/>
    </location>
</feature>
<keyword evidence="3" id="KW-0808">Transferase</keyword>
<dbReference type="RefSeq" id="WP_203714023.1">
    <property type="nucleotide sequence ID" value="NZ_BONE01000025.1"/>
</dbReference>
<evidence type="ECO:0000313" key="10">
    <source>
        <dbReference type="Proteomes" id="UP000604117"/>
    </source>
</evidence>
<feature type="region of interest" description="Disordered" evidence="7">
    <location>
        <begin position="279"/>
        <end position="328"/>
    </location>
</feature>
<dbReference type="PROSITE" id="PS50011">
    <property type="entry name" value="PROTEIN_KINASE_DOM"/>
    <property type="match status" value="1"/>
</dbReference>
<evidence type="ECO:0000256" key="5">
    <source>
        <dbReference type="ARBA" id="ARBA00022777"/>
    </source>
</evidence>
<dbReference type="SMART" id="SM00220">
    <property type="entry name" value="S_TKc"/>
    <property type="match status" value="1"/>
</dbReference>
<evidence type="ECO:0000256" key="2">
    <source>
        <dbReference type="ARBA" id="ARBA00022527"/>
    </source>
</evidence>
<dbReference type="CDD" id="cd14014">
    <property type="entry name" value="STKc_PknB_like"/>
    <property type="match status" value="1"/>
</dbReference>
<dbReference type="EC" id="2.7.11.1" evidence="1"/>
<sequence length="328" mass="34698">MEDEVTRLLGGRYRLERRIAMGGAAEVWRGRDEMLGRTVAVKVMHGDADDPATPDDLVFAEARAVAALAHPNVAEVFDVGVCPPLRYIVMEFADGRTLAQHLRAGALDWRIAVRVCAEVSAALAAAHVAGLVHRDVKPANVILTPYGAKVLDFGISVLAGSDDRLADGTITGTPAFMAPERFRGLPAAPATDMYALGVLLYLCLTGRLPFPPPPRNGDVIAPPALLPVRLPAIPDLPAEVADVCLSCLDPEPDPRPTSFAAALLLAEAADARVHLPPLAALPEDEEPTSPWTSAAAEAPTDIGDTVRDGAAARLEEHSRIAAGRHRAD</sequence>
<dbReference type="Gene3D" id="3.30.200.20">
    <property type="entry name" value="Phosphorylase Kinase, domain 1"/>
    <property type="match status" value="1"/>
</dbReference>
<comment type="caution">
    <text evidence="9">The sequence shown here is derived from an EMBL/GenBank/DDBJ whole genome shotgun (WGS) entry which is preliminary data.</text>
</comment>
<dbReference type="PANTHER" id="PTHR43289">
    <property type="entry name" value="MITOGEN-ACTIVATED PROTEIN KINASE KINASE KINASE 20-RELATED"/>
    <property type="match status" value="1"/>
</dbReference>